<evidence type="ECO:0000313" key="2">
    <source>
        <dbReference type="EMBL" id="KAI3424362.1"/>
    </source>
</evidence>
<gene>
    <name evidence="2" type="ORF">D9Q98_009915</name>
</gene>
<accession>A0A9D4TFM9</accession>
<keyword evidence="3" id="KW-1185">Reference proteome</keyword>
<evidence type="ECO:0000313" key="3">
    <source>
        <dbReference type="Proteomes" id="UP001055712"/>
    </source>
</evidence>
<dbReference type="PANTHER" id="PTHR31595">
    <property type="entry name" value="LONG-CHAIN-ALCOHOL O-FATTY-ACYLTRANSFERASE 3-RELATED"/>
    <property type="match status" value="1"/>
</dbReference>
<organism evidence="2 3">
    <name type="scientific">Chlorella vulgaris</name>
    <name type="common">Green alga</name>
    <dbReference type="NCBI Taxonomy" id="3077"/>
    <lineage>
        <taxon>Eukaryota</taxon>
        <taxon>Viridiplantae</taxon>
        <taxon>Chlorophyta</taxon>
        <taxon>core chlorophytes</taxon>
        <taxon>Trebouxiophyceae</taxon>
        <taxon>Chlorellales</taxon>
        <taxon>Chlorellaceae</taxon>
        <taxon>Chlorella clade</taxon>
        <taxon>Chlorella</taxon>
    </lineage>
</organism>
<dbReference type="InterPro" id="IPR044851">
    <property type="entry name" value="Wax_synthase"/>
</dbReference>
<name>A0A9D4TFM9_CHLVU</name>
<keyword evidence="1" id="KW-0472">Membrane</keyword>
<dbReference type="GO" id="GO:0008374">
    <property type="term" value="F:O-acyltransferase activity"/>
    <property type="evidence" value="ECO:0007669"/>
    <property type="project" value="InterPro"/>
</dbReference>
<dbReference type="AlphaFoldDB" id="A0A9D4TFM9"/>
<keyword evidence="1" id="KW-0812">Transmembrane</keyword>
<protein>
    <recommendedName>
        <fullName evidence="4">Wax synthase domain-containing protein</fullName>
    </recommendedName>
</protein>
<dbReference type="GO" id="GO:0006629">
    <property type="term" value="P:lipid metabolic process"/>
    <property type="evidence" value="ECO:0007669"/>
    <property type="project" value="InterPro"/>
</dbReference>
<reference evidence="2" key="2">
    <citation type="submission" date="2020-11" db="EMBL/GenBank/DDBJ databases">
        <authorList>
            <person name="Cecchin M."/>
            <person name="Marcolungo L."/>
            <person name="Rossato M."/>
            <person name="Girolomoni L."/>
            <person name="Cosentino E."/>
            <person name="Cuine S."/>
            <person name="Li-Beisson Y."/>
            <person name="Delledonne M."/>
            <person name="Ballottari M."/>
        </authorList>
    </citation>
    <scope>NUCLEOTIDE SEQUENCE</scope>
    <source>
        <strain evidence="2">211/11P</strain>
        <tissue evidence="2">Whole cell</tissue>
    </source>
</reference>
<feature type="transmembrane region" description="Helical" evidence="1">
    <location>
        <begin position="159"/>
        <end position="178"/>
    </location>
</feature>
<dbReference type="PANTHER" id="PTHR31595:SF57">
    <property type="entry name" value="OS04G0481900 PROTEIN"/>
    <property type="match status" value="1"/>
</dbReference>
<evidence type="ECO:0000256" key="1">
    <source>
        <dbReference type="SAM" id="Phobius"/>
    </source>
</evidence>
<reference evidence="2" key="1">
    <citation type="journal article" date="2019" name="Plant J.">
        <title>Chlorella vulgaris genome assembly and annotation reveals the molecular basis for metabolic acclimation to high light conditions.</title>
        <authorList>
            <person name="Cecchin M."/>
            <person name="Marcolungo L."/>
            <person name="Rossato M."/>
            <person name="Girolomoni L."/>
            <person name="Cosentino E."/>
            <person name="Cuine S."/>
            <person name="Li-Beisson Y."/>
            <person name="Delledonne M."/>
            <person name="Ballottari M."/>
        </authorList>
    </citation>
    <scope>NUCLEOTIDE SEQUENCE</scope>
    <source>
        <strain evidence="2">211/11P</strain>
    </source>
</reference>
<comment type="caution">
    <text evidence="2">The sequence shown here is derived from an EMBL/GenBank/DDBJ whole genome shotgun (WGS) entry which is preliminary data.</text>
</comment>
<proteinExistence type="predicted"/>
<evidence type="ECO:0008006" key="4">
    <source>
        <dbReference type="Google" id="ProtNLM"/>
    </source>
</evidence>
<dbReference type="Proteomes" id="UP001055712">
    <property type="component" value="Unassembled WGS sequence"/>
</dbReference>
<keyword evidence="1" id="KW-1133">Transmembrane helix</keyword>
<feature type="transmembrane region" description="Helical" evidence="1">
    <location>
        <begin position="184"/>
        <end position="210"/>
    </location>
</feature>
<feature type="transmembrane region" description="Helical" evidence="1">
    <location>
        <begin position="12"/>
        <end position="34"/>
    </location>
</feature>
<feature type="transmembrane region" description="Helical" evidence="1">
    <location>
        <begin position="46"/>
        <end position="66"/>
    </location>
</feature>
<dbReference type="OrthoDB" id="548170at2759"/>
<sequence length="425" mass="45393">MQPAFDTELSVAGLHLSWATKLALIVAWSFASAAWLRCCCSSRTGWLQLAATLPLFAANAAAPLLFSTGLAGSSLEGDLVEVAGGEPVSRAFTAFLLTWLANFKAVAAAVNRGPLAQQPWTVMQYWALYCLPLVPSAGPTRRKLRRAHHDSPGSSAELLLRWLLKAAVTAAVVFALLLPGIPPFFKTCLYCVGLYTMLGVVMDGPAALLLRPLRLSLAPHFLPPWDAPSLAAFWGTHWNQAASNALRTTLYEPIVQGSLLSPASPAGHAASPAAKHRRRSARLAAATAAGAAAAAGAAEREISETRRVVGMAACFLASGAVHELIFWYVQGSCTRHLSWLWFFTGQAPLILLERVLLRKLRKLGLAPPEMLRIVATLGVLLASAHWLFFLPAEAAGVPARFAESMRHSFAALATAPATLLASVRQ</sequence>
<dbReference type="EMBL" id="SIDB01000013">
    <property type="protein sequence ID" value="KAI3424362.1"/>
    <property type="molecule type" value="Genomic_DNA"/>
</dbReference>